<organism evidence="1 2">
    <name type="scientific">Porphyromonas gingivalis</name>
    <name type="common">Bacteroides gingivalis</name>
    <dbReference type="NCBI Taxonomy" id="837"/>
    <lineage>
        <taxon>Bacteria</taxon>
        <taxon>Pseudomonadati</taxon>
        <taxon>Bacteroidota</taxon>
        <taxon>Bacteroidia</taxon>
        <taxon>Bacteroidales</taxon>
        <taxon>Porphyromonadaceae</taxon>
        <taxon>Porphyromonas</taxon>
    </lineage>
</organism>
<dbReference type="Proteomes" id="UP001179540">
    <property type="component" value="Chromosome"/>
</dbReference>
<gene>
    <name evidence="1" type="ORF">NY149_09130</name>
</gene>
<dbReference type="EMBL" id="CP116613">
    <property type="protein sequence ID" value="WCF98653.1"/>
    <property type="molecule type" value="Genomic_DNA"/>
</dbReference>
<proteinExistence type="predicted"/>
<reference evidence="1" key="1">
    <citation type="submission" date="2023-01" db="EMBL/GenBank/DDBJ databases">
        <title>Phages are important unrecognized players in the ecology of the oral pathogen Porphyromonas gingivalis.</title>
        <authorList>
            <person name="Matrishin C.B."/>
            <person name="Kauffman K.M."/>
        </authorList>
    </citation>
    <scope>NUCLEOTIDE SEQUENCE</scope>
    <source>
        <strain evidence="1">HG1691old</strain>
    </source>
</reference>
<evidence type="ECO:0000313" key="1">
    <source>
        <dbReference type="EMBL" id="WCF98653.1"/>
    </source>
</evidence>
<protein>
    <submittedName>
        <fullName evidence="1">Uncharacterized protein</fullName>
    </submittedName>
</protein>
<sequence length="157" mass="16534">MAGTHDGYLYGLKTLKFGGKEIGMISDDSVEWGGDDPQTAQIWAAQNRTAPVKEIVEKPGLDVFEFDLIELKPSNLKDVLGGTVAAGKWNAPAAQITQEGAFEITTADGAILAAGKASLVARPKGRLGYSDVLKVHCKVTILADGTGSPYSIDNKTA</sequence>
<evidence type="ECO:0000313" key="2">
    <source>
        <dbReference type="Proteomes" id="UP001179540"/>
    </source>
</evidence>
<dbReference type="AlphaFoldDB" id="A0AAE9X669"/>
<accession>A0AAE9X669</accession>
<name>A0AAE9X669_PORGN</name>
<dbReference type="RefSeq" id="WP_125026684.1">
    <property type="nucleotide sequence ID" value="NZ_CP116613.1"/>
</dbReference>